<dbReference type="RefSeq" id="WP_152105089.1">
    <property type="nucleotide sequence ID" value="NZ_BLAG01000020.1"/>
</dbReference>
<evidence type="ECO:0000313" key="4">
    <source>
        <dbReference type="Proteomes" id="UP000325598"/>
    </source>
</evidence>
<proteinExistence type="predicted"/>
<dbReference type="InterPro" id="IPR036250">
    <property type="entry name" value="AcylCo_DH-like_C"/>
</dbReference>
<keyword evidence="3" id="KW-0378">Hydrolase</keyword>
<dbReference type="InterPro" id="IPR013107">
    <property type="entry name" value="Acyl-CoA_DH_C"/>
</dbReference>
<evidence type="ECO:0000313" key="3">
    <source>
        <dbReference type="EMBL" id="GES33525.1"/>
    </source>
</evidence>
<dbReference type="InterPro" id="IPR009100">
    <property type="entry name" value="AcylCoA_DH/oxidase_NM_dom_sf"/>
</dbReference>
<name>A0A5J4LT23_9ACTN</name>
<dbReference type="Gene3D" id="1.20.140.10">
    <property type="entry name" value="Butyryl-CoA Dehydrogenase, subunit A, domain 3"/>
    <property type="match status" value="1"/>
</dbReference>
<dbReference type="GeneID" id="96750073"/>
<dbReference type="SUPFAM" id="SSF47203">
    <property type="entry name" value="Acyl-CoA dehydrogenase C-terminal domain-like"/>
    <property type="match status" value="1"/>
</dbReference>
<dbReference type="EMBL" id="BLAG01000020">
    <property type="protein sequence ID" value="GES33525.1"/>
    <property type="molecule type" value="Genomic_DNA"/>
</dbReference>
<dbReference type="OrthoDB" id="3404950at2"/>
<dbReference type="GO" id="GO:0016627">
    <property type="term" value="F:oxidoreductase activity, acting on the CH-CH group of donors"/>
    <property type="evidence" value="ECO:0007669"/>
    <property type="project" value="InterPro"/>
</dbReference>
<dbReference type="SUPFAM" id="SSF56645">
    <property type="entry name" value="Acyl-CoA dehydrogenase NM domain-like"/>
    <property type="match status" value="1"/>
</dbReference>
<comment type="caution">
    <text evidence="3">The sequence shown here is derived from an EMBL/GenBank/DDBJ whole genome shotgun (WGS) entry which is preliminary data.</text>
</comment>
<evidence type="ECO:0000256" key="1">
    <source>
        <dbReference type="ARBA" id="ARBA00023002"/>
    </source>
</evidence>
<dbReference type="Proteomes" id="UP000325598">
    <property type="component" value="Unassembled WGS sequence"/>
</dbReference>
<dbReference type="InterPro" id="IPR046373">
    <property type="entry name" value="Acyl-CoA_Oxase/DH_mid-dom_sf"/>
</dbReference>
<reference evidence="3 4" key="1">
    <citation type="submission" date="2019-10" db="EMBL/GenBank/DDBJ databases">
        <title>Whole genome shotgun sequence of Streptomyces angustmyceticus NBRC 3934.</title>
        <authorList>
            <person name="Hosoyama A."/>
            <person name="Ichikawa N."/>
            <person name="Kimura A."/>
            <person name="Kitahashi Y."/>
            <person name="Komaki H."/>
            <person name="Uohara A."/>
        </authorList>
    </citation>
    <scope>NUCLEOTIDE SEQUENCE [LARGE SCALE GENOMIC DNA]</scope>
    <source>
        <strain evidence="3 4">NBRC 3934</strain>
    </source>
</reference>
<evidence type="ECO:0000259" key="2">
    <source>
        <dbReference type="Pfam" id="PF08028"/>
    </source>
</evidence>
<dbReference type="AlphaFoldDB" id="A0A5J4LT23"/>
<dbReference type="Gene3D" id="1.10.540.10">
    <property type="entry name" value="Acyl-CoA dehydrogenase/oxidase, N-terminal domain"/>
    <property type="match status" value="1"/>
</dbReference>
<dbReference type="GO" id="GO:0016787">
    <property type="term" value="F:hydrolase activity"/>
    <property type="evidence" value="ECO:0007669"/>
    <property type="project" value="UniProtKB-KW"/>
</dbReference>
<feature type="domain" description="Acyl-CoA dehydrogenase C-terminal" evidence="2">
    <location>
        <begin position="240"/>
        <end position="357"/>
    </location>
</feature>
<protein>
    <submittedName>
        <fullName evidence="3">Hydrolase</fullName>
    </submittedName>
</protein>
<gene>
    <name evidence="3" type="ORF">San01_60130</name>
</gene>
<keyword evidence="4" id="KW-1185">Reference proteome</keyword>
<dbReference type="Gene3D" id="2.40.110.10">
    <property type="entry name" value="Butyryl-CoA Dehydrogenase, subunit A, domain 2"/>
    <property type="match status" value="1"/>
</dbReference>
<organism evidence="3 4">
    <name type="scientific">Streptomyces angustmyceticus</name>
    <dbReference type="NCBI Taxonomy" id="285578"/>
    <lineage>
        <taxon>Bacteria</taxon>
        <taxon>Bacillati</taxon>
        <taxon>Actinomycetota</taxon>
        <taxon>Actinomycetes</taxon>
        <taxon>Kitasatosporales</taxon>
        <taxon>Streptomycetaceae</taxon>
        <taxon>Streptomyces</taxon>
    </lineage>
</organism>
<dbReference type="GO" id="GO:0050660">
    <property type="term" value="F:flavin adenine dinucleotide binding"/>
    <property type="evidence" value="ECO:0007669"/>
    <property type="project" value="InterPro"/>
</dbReference>
<dbReference type="InterPro" id="IPR037069">
    <property type="entry name" value="AcylCoA_DH/ox_N_sf"/>
</dbReference>
<dbReference type="PIRSF" id="PIRSF016578">
    <property type="entry name" value="HsaA"/>
    <property type="match status" value="1"/>
</dbReference>
<keyword evidence="1" id="KW-0560">Oxidoreductase</keyword>
<dbReference type="Pfam" id="PF08028">
    <property type="entry name" value="Acyl-CoA_dh_2"/>
    <property type="match status" value="1"/>
</dbReference>
<accession>A0A5J4LT23</accession>
<sequence length="376" mass="39095">MPAETQLDTGLVPAAEKVRILAAEHAAEADRTGALSPDVVDALRTAGFARHFVARSWGGTEGTFAELTRAVLTLGEVCAATAWCASLSAYSARFTGHLPARGHQEVWGTGPDPVIATALMPGGRAVPDGDGWRLTGRWAYVSGIDFADRVLVCATVPGGPDGGDGPPPTRFFALPRAACTVERTWDNVGMRATGSHTVSVDGLAVPGHLSFDRADMLAGRSADSDVPAHHVPFQAVGGLTFIAPVVGAAAGALTASAATMSGRRRNPTNELLLVRASGRIDAARHLVEENAEVLDERRFTPAHMARNERNATFAAELCTDAVGLLVRAAGTGGLGESAPLQRLWRDVTSAAGHIALQYDTAARKNYAAVLIGAAGV</sequence>